<keyword evidence="3" id="KW-1185">Reference proteome</keyword>
<dbReference type="Proteomes" id="UP000637002">
    <property type="component" value="Unassembled WGS sequence"/>
</dbReference>
<accession>A0A916XGZ2</accession>
<name>A0A916XGZ2_9HYPH</name>
<organism evidence="2 3">
    <name type="scientific">Chelatococcus reniformis</name>
    <dbReference type="NCBI Taxonomy" id="1494448"/>
    <lineage>
        <taxon>Bacteria</taxon>
        <taxon>Pseudomonadati</taxon>
        <taxon>Pseudomonadota</taxon>
        <taxon>Alphaproteobacteria</taxon>
        <taxon>Hyphomicrobiales</taxon>
        <taxon>Chelatococcaceae</taxon>
        <taxon>Chelatococcus</taxon>
    </lineage>
</organism>
<evidence type="ECO:0000313" key="2">
    <source>
        <dbReference type="EMBL" id="GGC72789.1"/>
    </source>
</evidence>
<gene>
    <name evidence="2" type="ORF">GCM10010994_33950</name>
</gene>
<evidence type="ECO:0000313" key="3">
    <source>
        <dbReference type="Proteomes" id="UP000637002"/>
    </source>
</evidence>
<protein>
    <submittedName>
        <fullName evidence="2">Uncharacterized protein</fullName>
    </submittedName>
</protein>
<dbReference type="AlphaFoldDB" id="A0A916XGZ2"/>
<keyword evidence="1" id="KW-0812">Transmembrane</keyword>
<evidence type="ECO:0000256" key="1">
    <source>
        <dbReference type="SAM" id="Phobius"/>
    </source>
</evidence>
<reference evidence="2" key="1">
    <citation type="journal article" date="2014" name="Int. J. Syst. Evol. Microbiol.">
        <title>Complete genome sequence of Corynebacterium casei LMG S-19264T (=DSM 44701T), isolated from a smear-ripened cheese.</title>
        <authorList>
            <consortium name="US DOE Joint Genome Institute (JGI-PGF)"/>
            <person name="Walter F."/>
            <person name="Albersmeier A."/>
            <person name="Kalinowski J."/>
            <person name="Ruckert C."/>
        </authorList>
    </citation>
    <scope>NUCLEOTIDE SEQUENCE</scope>
    <source>
        <strain evidence="2">CGMCC 1.12919</strain>
    </source>
</reference>
<dbReference type="EMBL" id="BMGG01000006">
    <property type="protein sequence ID" value="GGC72789.1"/>
    <property type="molecule type" value="Genomic_DNA"/>
</dbReference>
<feature type="transmembrane region" description="Helical" evidence="1">
    <location>
        <begin position="6"/>
        <end position="26"/>
    </location>
</feature>
<proteinExistence type="predicted"/>
<sequence>MMALGMTHAGIVLVVWAMNVSIAPGARRSHRKRIAVDRIDARPERF</sequence>
<comment type="caution">
    <text evidence="2">The sequence shown here is derived from an EMBL/GenBank/DDBJ whole genome shotgun (WGS) entry which is preliminary data.</text>
</comment>
<keyword evidence="1" id="KW-1133">Transmembrane helix</keyword>
<reference evidence="2" key="2">
    <citation type="submission" date="2020-09" db="EMBL/GenBank/DDBJ databases">
        <authorList>
            <person name="Sun Q."/>
            <person name="Zhou Y."/>
        </authorList>
    </citation>
    <scope>NUCLEOTIDE SEQUENCE</scope>
    <source>
        <strain evidence="2">CGMCC 1.12919</strain>
    </source>
</reference>
<keyword evidence="1" id="KW-0472">Membrane</keyword>